<dbReference type="InterPro" id="IPR007191">
    <property type="entry name" value="Sec8_exocyst_N"/>
</dbReference>
<dbReference type="Proteomes" id="UP000035681">
    <property type="component" value="Unplaced"/>
</dbReference>
<dbReference type="SUPFAM" id="SSF53335">
    <property type="entry name" value="S-adenosyl-L-methionine-dependent methyltransferases"/>
    <property type="match status" value="1"/>
</dbReference>
<evidence type="ECO:0000256" key="17">
    <source>
        <dbReference type="ARBA" id="ARBA00048740"/>
    </source>
</evidence>
<evidence type="ECO:0000256" key="1">
    <source>
        <dbReference type="ARBA" id="ARBA00004408"/>
    </source>
</evidence>
<comment type="function">
    <text evidence="22">Component of the exocyst complex involved in the docking of exocytic vesicles with fusion sites on the plasma membrane.</text>
</comment>
<evidence type="ECO:0000313" key="25">
    <source>
        <dbReference type="WBParaSite" id="TCONS_00010593.p1"/>
    </source>
</evidence>
<dbReference type="GO" id="GO:0045202">
    <property type="term" value="C:synapse"/>
    <property type="evidence" value="ECO:0007669"/>
    <property type="project" value="TreeGrafter"/>
</dbReference>
<evidence type="ECO:0000256" key="13">
    <source>
        <dbReference type="ARBA" id="ARBA00023163"/>
    </source>
</evidence>
<dbReference type="InterPro" id="IPR039682">
    <property type="entry name" value="Sec8/EXOC4"/>
</dbReference>
<evidence type="ECO:0000256" key="20">
    <source>
        <dbReference type="ARBA" id="ARBA00057179"/>
    </source>
</evidence>
<comment type="catalytic activity">
    <reaction evidence="17">
        <text>a 5'-end (N(7)-methyl 5'-triphosphoguanosine)-ribonucleoside in snoRNA + S-adenosyl-L-methionine = a 5'-end (N(2),N(7)-dimethyl 5'-triphosphoguanosine)-ribonucleoside in snoRNA + S-adenosyl-L-homocysteine + H(+)</text>
        <dbReference type="Rhea" id="RHEA:78475"/>
        <dbReference type="Rhea" id="RHEA-COMP:19086"/>
        <dbReference type="Rhea" id="RHEA-COMP:19088"/>
        <dbReference type="ChEBI" id="CHEBI:15378"/>
        <dbReference type="ChEBI" id="CHEBI:57856"/>
        <dbReference type="ChEBI" id="CHEBI:59789"/>
        <dbReference type="ChEBI" id="CHEBI:156461"/>
        <dbReference type="ChEBI" id="CHEBI:172880"/>
    </reaction>
    <physiologicalReaction direction="left-to-right" evidence="17">
        <dbReference type="Rhea" id="RHEA:78476"/>
    </physiologicalReaction>
</comment>
<comment type="function">
    <text evidence="20">Catalyzes the 2 serial methylation steps for the conversion of the 7-monomethylguanosine (m(7)G) caps of snRNAs and snoRNAs to a 2,2,7-trimethylguanosine (m(2,2,7)G) cap structure. The enzyme is specific for guanine, and N7 methylation must precede N2 methylation. Hypermethylation of the m7G cap of U snRNAs leads to their concentration in nuclear foci, their colocalization with coilin and the formation of canonical Cajal bodies (CBs). Plays a role in transcriptional regulation.</text>
</comment>
<accession>A0AAF5DCY0</accession>
<dbReference type="GO" id="GO:0007268">
    <property type="term" value="P:chemical synaptic transmission"/>
    <property type="evidence" value="ECO:0007669"/>
    <property type="project" value="TreeGrafter"/>
</dbReference>
<reference evidence="25" key="1">
    <citation type="submission" date="2024-02" db="UniProtKB">
        <authorList>
            <consortium name="WormBaseParasite"/>
        </authorList>
    </citation>
    <scope>IDENTIFICATION</scope>
</reference>
<evidence type="ECO:0000256" key="11">
    <source>
        <dbReference type="ARBA" id="ARBA00022691"/>
    </source>
</evidence>
<evidence type="ECO:0000256" key="15">
    <source>
        <dbReference type="ARBA" id="ARBA00025783"/>
    </source>
</evidence>
<dbReference type="GO" id="GO:0090522">
    <property type="term" value="P:vesicle tethering involved in exocytosis"/>
    <property type="evidence" value="ECO:0007669"/>
    <property type="project" value="UniProtKB-UniRule"/>
</dbReference>
<keyword evidence="24" id="KW-1185">Reference proteome</keyword>
<dbReference type="GO" id="GO:0006612">
    <property type="term" value="P:protein targeting to membrane"/>
    <property type="evidence" value="ECO:0007669"/>
    <property type="project" value="UniProtKB-UniRule"/>
</dbReference>
<dbReference type="Gene3D" id="3.40.50.150">
    <property type="entry name" value="Vaccinia Virus protein VP39"/>
    <property type="match status" value="1"/>
</dbReference>
<keyword evidence="22" id="KW-0653">Protein transport</keyword>
<dbReference type="PANTHER" id="PTHR14146">
    <property type="entry name" value="EXOCYST COMPLEX COMPONENT 4"/>
    <property type="match status" value="1"/>
</dbReference>
<dbReference type="GO" id="GO:0032584">
    <property type="term" value="C:growth cone membrane"/>
    <property type="evidence" value="ECO:0007669"/>
    <property type="project" value="TreeGrafter"/>
</dbReference>
<dbReference type="Pfam" id="PF09445">
    <property type="entry name" value="Methyltransf_15"/>
    <property type="match status" value="1"/>
</dbReference>
<evidence type="ECO:0000256" key="19">
    <source>
        <dbReference type="ARBA" id="ARBA00049075"/>
    </source>
</evidence>
<evidence type="ECO:0000256" key="14">
    <source>
        <dbReference type="ARBA" id="ARBA00023242"/>
    </source>
</evidence>
<keyword evidence="13" id="KW-0804">Transcription</keyword>
<comment type="catalytic activity">
    <reaction evidence="18">
        <text>a 5'-end (N(2),N(7)-dimethyl 5'-triphosphoguanosine)-ribonucleoside in snRNA + S-adenosyl-L-methionine = a 5'-end (N(2),N(2),N(7)-trimethyl 5'-triphosphoguanosine)-ribonucleoside in snRNA + S-adenosyl-L-homocysteine + H(+)</text>
        <dbReference type="Rhea" id="RHEA:78479"/>
        <dbReference type="Rhea" id="RHEA-COMP:19087"/>
        <dbReference type="Rhea" id="RHEA-COMP:19089"/>
        <dbReference type="ChEBI" id="CHEBI:15378"/>
        <dbReference type="ChEBI" id="CHEBI:57856"/>
        <dbReference type="ChEBI" id="CHEBI:59789"/>
        <dbReference type="ChEBI" id="CHEBI:167623"/>
        <dbReference type="ChEBI" id="CHEBI:172880"/>
    </reaction>
    <physiologicalReaction direction="left-to-right" evidence="18">
        <dbReference type="Rhea" id="RHEA:78480"/>
    </physiologicalReaction>
</comment>
<dbReference type="GO" id="GO:0008168">
    <property type="term" value="F:methyltransferase activity"/>
    <property type="evidence" value="ECO:0007669"/>
    <property type="project" value="UniProtKB-KW"/>
</dbReference>
<evidence type="ECO:0000259" key="23">
    <source>
        <dbReference type="Pfam" id="PF04048"/>
    </source>
</evidence>
<evidence type="ECO:0000256" key="7">
    <source>
        <dbReference type="ARBA" id="ARBA00022490"/>
    </source>
</evidence>
<protein>
    <recommendedName>
        <fullName evidence="22">Exocyst complex component Sec8</fullName>
    </recommendedName>
</protein>
<name>A0AAF5DCY0_STRER</name>
<keyword evidence="10" id="KW-0808">Transferase</keyword>
<organism evidence="24 25">
    <name type="scientific">Strongyloides stercoralis</name>
    <name type="common">Threadworm</name>
    <dbReference type="NCBI Taxonomy" id="6248"/>
    <lineage>
        <taxon>Eukaryota</taxon>
        <taxon>Metazoa</taxon>
        <taxon>Ecdysozoa</taxon>
        <taxon>Nematoda</taxon>
        <taxon>Chromadorea</taxon>
        <taxon>Rhabditida</taxon>
        <taxon>Tylenchina</taxon>
        <taxon>Panagrolaimomorpha</taxon>
        <taxon>Strongyloidoidea</taxon>
        <taxon>Strongyloididae</taxon>
        <taxon>Strongyloides</taxon>
    </lineage>
</organism>
<comment type="similarity">
    <text evidence="15">Belongs to the methyltransferase superfamily. Trimethylguanosine synthase family.</text>
</comment>
<comment type="catalytic activity">
    <reaction evidence="19">
        <text>a 5'-end (N(7)-methyl 5'-triphosphoguanosine)-ribonucleoside in snRNA + S-adenosyl-L-methionine = a 5'-end (N(2),N(7)-dimethyl 5'-triphosphoguanosine)-ribonucleoside in snRNA + S-adenosyl-L-homocysteine + H(+)</text>
        <dbReference type="Rhea" id="RHEA:78471"/>
        <dbReference type="Rhea" id="RHEA-COMP:19085"/>
        <dbReference type="Rhea" id="RHEA-COMP:19087"/>
        <dbReference type="ChEBI" id="CHEBI:15378"/>
        <dbReference type="ChEBI" id="CHEBI:57856"/>
        <dbReference type="ChEBI" id="CHEBI:59789"/>
        <dbReference type="ChEBI" id="CHEBI:156461"/>
        <dbReference type="ChEBI" id="CHEBI:172880"/>
    </reaction>
    <physiologicalReaction direction="left-to-right" evidence="19">
        <dbReference type="Rhea" id="RHEA:78472"/>
    </physiologicalReaction>
</comment>
<dbReference type="Pfam" id="PF04048">
    <property type="entry name" value="Sec8_N"/>
    <property type="match status" value="1"/>
</dbReference>
<evidence type="ECO:0000256" key="3">
    <source>
        <dbReference type="ARBA" id="ARBA00004604"/>
    </source>
</evidence>
<evidence type="ECO:0000256" key="22">
    <source>
        <dbReference type="RuleBase" id="RU367079"/>
    </source>
</evidence>
<dbReference type="GO" id="GO:0005730">
    <property type="term" value="C:nucleolus"/>
    <property type="evidence" value="ECO:0007669"/>
    <property type="project" value="UniProtKB-SubCell"/>
</dbReference>
<evidence type="ECO:0000256" key="21">
    <source>
        <dbReference type="ARBA" id="ARBA00064494"/>
    </source>
</evidence>
<dbReference type="GO" id="GO:0006893">
    <property type="term" value="P:Golgi to plasma membrane transport"/>
    <property type="evidence" value="ECO:0007669"/>
    <property type="project" value="TreeGrafter"/>
</dbReference>
<proteinExistence type="inferred from homology"/>
<keyword evidence="8" id="KW-0597">Phosphoprotein</keyword>
<evidence type="ECO:0000256" key="18">
    <source>
        <dbReference type="ARBA" id="ARBA00048763"/>
    </source>
</evidence>
<dbReference type="CDD" id="cd02440">
    <property type="entry name" value="AdoMet_MTases"/>
    <property type="match status" value="1"/>
</dbReference>
<dbReference type="AlphaFoldDB" id="A0AAF5DCY0"/>
<dbReference type="PANTHER" id="PTHR14146:SF0">
    <property type="entry name" value="EXOCYST COMPLEX COMPONENT 4"/>
    <property type="match status" value="1"/>
</dbReference>
<keyword evidence="7" id="KW-0963">Cytoplasm</keyword>
<dbReference type="InterPro" id="IPR019012">
    <property type="entry name" value="RNA_cap_Gua-N2-MeTrfase"/>
</dbReference>
<evidence type="ECO:0000256" key="16">
    <source>
        <dbReference type="ARBA" id="ARBA00047418"/>
    </source>
</evidence>
<sequence>MPINISDDNNDSCRLLVNVIRTLTTSASEDQREHEKNRLEIAYKNSGDVIDKLIKAHEPDVNACLNTFRNVSTKITGFKEGTKNVKNNLRQSTTLLECRRDDLKKLWMENEEQKYICNILKQISEIKNMETTIEEYVKDGKFKDAVNLLKKNEILLNGQLSCIEGLSQIRHNVHDISKKLLTKIIDDLLRVIIIEPFEKHLVSLIKNINKNTLQESELCNKLLQKYQKSINSRDFGFTSTTDNDECMYKACAKISDSIEAFAVFDQVDAALNQIYLKESTLCQKCVHDTVTVLNAITNNENRDSKLLYQLIQSLITQFRDSYKYHSILIKELSKHAIYKENCPIVLEKYWESCQRAMQDVISDHLDIWPQRFNKNESSSDNNKLLFRFSCGALMSSQGAVEHGKLNNLVCQTDPYNIITIFHLLNHFALEIQSITKKEPCDLYTFLNSFIMDSFVEKVEKDILGKLNIVFSSNDVWTSIVNVQSHEVCILGSVVKVKNMCDHIFELIKHMETYTLRFSQQWLFILTKFIGYIEEIYNKITMTNFGSDNQVRTSGKISAAWAVDEDISRLLKSLPSWIAITTQTPNETTPVTYQHNITTESELDIKKRNQRESEILIGNLGVQKQIKRNELVTDMDHIKILILIHESLQWFAFQFRFLLAHLSKKSNEIIQYKVPNIDSNNLNVGEDTMINVLNSRISKIETISETCLLLIHLELRVHCFYYIYPLSRADSKYNEDESDQEATDFRNDLYMFHKNLSQLTSKNKWKYLFEGLGHLCASIFIHSSQHMTKLRENGRKRICRNIFAVQQLMSQITGRREMDLDRARSFYELLDHEPDRLLAMIVDKGTTFSNTEYSYLLSLAVRSHQILSSQPGALEKKMTQLREILNYNYSFDWEELLEGTIEYESGISADVSLSKVYIYDDDLMMAGIKGVDDVEEFVKNYQPIDDNVIGKKKLIQSNSNLLVASNDTSGEVSEDIPLTRKDIREKRKKLATELASITFSKYWNNNGEYLTLQSFINDFKDSLNEEEVLKYEEKLEKIKPEDPYCLIKSHRDPLLQGFSNISQKNFGLDYINSLEWDDLYEEHRHLVKKQALMDFTEYKRTNIKAKCFSFLANVKKAKFVSECCEGFEEMRNVTYYSNKPEFKLRILSIKSKGIDSEERTKEGTEKDEESNNKEEVVHDNFDLAFDPIKDEYLIASKARNYINSDIEMRKYWNQRFRLFSKLNHGILMDREGWFSVTPEKIAKHIAERMVTRKNMIIFDGFTGVGGNAIQFALRGAYVYAVEMDPIRLKCAIKNAQVYGVADRIQFFLGDFFKIVESFIGSRKGDEFSFNNHIIDGVFLSPPWGGPEYLTKDVYDLKNDIPIDGFKVFEYSKKLSPNISYFLPRNTPIKQLISLAGPGGKCEIEHSVLNSKIKTLTAYYGNVIAST</sequence>
<dbReference type="FunFam" id="3.40.50.150:FF:000066">
    <property type="entry name" value="Trimethylguanosine synthase 1"/>
    <property type="match status" value="1"/>
</dbReference>
<evidence type="ECO:0000256" key="6">
    <source>
        <dbReference type="ARBA" id="ARBA00022483"/>
    </source>
</evidence>
<evidence type="ECO:0000313" key="24">
    <source>
        <dbReference type="Proteomes" id="UP000035681"/>
    </source>
</evidence>
<dbReference type="GO" id="GO:0015030">
    <property type="term" value="C:Cajal body"/>
    <property type="evidence" value="ECO:0007669"/>
    <property type="project" value="UniProtKB-SubCell"/>
</dbReference>
<keyword evidence="5 22" id="KW-0813">Transport</keyword>
<comment type="subcellular location">
    <subcellularLocation>
        <location evidence="2">Cytoplasm</location>
    </subcellularLocation>
    <subcellularLocation>
        <location evidence="1">Nucleus</location>
        <location evidence="1">Cajal body</location>
    </subcellularLocation>
    <subcellularLocation>
        <location evidence="3">Nucleus</location>
        <location evidence="3">Nucleolus</location>
    </subcellularLocation>
</comment>
<evidence type="ECO:0000256" key="9">
    <source>
        <dbReference type="ARBA" id="ARBA00022603"/>
    </source>
</evidence>
<evidence type="ECO:0000256" key="12">
    <source>
        <dbReference type="ARBA" id="ARBA00023015"/>
    </source>
</evidence>
<comment type="catalytic activity">
    <reaction evidence="16">
        <text>a 5'-end (N(2),N(7)-dimethyl 5'-triphosphoguanosine)-ribonucleoside in snoRNA + S-adenosyl-L-methionine = a 5'-end (N(2),N(2),N(7)-trimethyl 5'-triphosphoguanosine)-ribonucleoside in snoRNA + S-adenosyl-L-homocysteine + H(+)</text>
        <dbReference type="Rhea" id="RHEA:78507"/>
        <dbReference type="Rhea" id="RHEA-COMP:19088"/>
        <dbReference type="Rhea" id="RHEA-COMP:19090"/>
        <dbReference type="ChEBI" id="CHEBI:15378"/>
        <dbReference type="ChEBI" id="CHEBI:57856"/>
        <dbReference type="ChEBI" id="CHEBI:59789"/>
        <dbReference type="ChEBI" id="CHEBI:167623"/>
        <dbReference type="ChEBI" id="CHEBI:172880"/>
    </reaction>
    <physiologicalReaction direction="left-to-right" evidence="16">
        <dbReference type="Rhea" id="RHEA:78508"/>
    </physiologicalReaction>
</comment>
<keyword evidence="12" id="KW-0805">Transcription regulation</keyword>
<comment type="similarity">
    <text evidence="4 22">Belongs to the SEC8 family.</text>
</comment>
<dbReference type="GO" id="GO:0000145">
    <property type="term" value="C:exocyst"/>
    <property type="evidence" value="ECO:0007669"/>
    <property type="project" value="UniProtKB-UniRule"/>
</dbReference>
<keyword evidence="9" id="KW-0489">Methyltransferase</keyword>
<keyword evidence="14" id="KW-0539">Nucleus</keyword>
<dbReference type="GO" id="GO:0036261">
    <property type="term" value="P:7-methylguanosine cap hypermethylation"/>
    <property type="evidence" value="ECO:0007669"/>
    <property type="project" value="InterPro"/>
</dbReference>
<evidence type="ECO:0000256" key="8">
    <source>
        <dbReference type="ARBA" id="ARBA00022553"/>
    </source>
</evidence>
<dbReference type="GO" id="GO:0015031">
    <property type="term" value="P:protein transport"/>
    <property type="evidence" value="ECO:0007669"/>
    <property type="project" value="UniProtKB-KW"/>
</dbReference>
<evidence type="ECO:0000256" key="10">
    <source>
        <dbReference type="ARBA" id="ARBA00022679"/>
    </source>
</evidence>
<comment type="subunit">
    <text evidence="21">May form homooligomers. Interacts with CREBBP/CBP, EED/WAIT1, EP300/P300, NCOA6/PRIP, PPARBP/PBP and SMN.</text>
</comment>
<feature type="domain" description="Exocyst complex component Sec8 N-terminal" evidence="23">
    <location>
        <begin position="34"/>
        <end position="135"/>
    </location>
</feature>
<evidence type="ECO:0000256" key="2">
    <source>
        <dbReference type="ARBA" id="ARBA00004496"/>
    </source>
</evidence>
<dbReference type="InterPro" id="IPR029063">
    <property type="entry name" value="SAM-dependent_MTases_sf"/>
</dbReference>
<keyword evidence="11" id="KW-0949">S-adenosyl-L-methionine</keyword>
<dbReference type="GO" id="GO:0006904">
    <property type="term" value="P:vesicle docking involved in exocytosis"/>
    <property type="evidence" value="ECO:0007669"/>
    <property type="project" value="InterPro"/>
</dbReference>
<evidence type="ECO:0000256" key="5">
    <source>
        <dbReference type="ARBA" id="ARBA00022448"/>
    </source>
</evidence>
<dbReference type="WBParaSite" id="TCONS_00010593.p1">
    <property type="protein sequence ID" value="TCONS_00010593.p1"/>
    <property type="gene ID" value="XLOC_003896"/>
</dbReference>
<keyword evidence="6 22" id="KW-0268">Exocytosis</keyword>
<evidence type="ECO:0000256" key="4">
    <source>
        <dbReference type="ARBA" id="ARBA00010470"/>
    </source>
</evidence>